<evidence type="ECO:0000256" key="1">
    <source>
        <dbReference type="SAM" id="MobiDB-lite"/>
    </source>
</evidence>
<gene>
    <name evidence="2" type="ORF">NTJ_07446</name>
</gene>
<proteinExistence type="predicted"/>
<organism evidence="2 3">
    <name type="scientific">Nesidiocoris tenuis</name>
    <dbReference type="NCBI Taxonomy" id="355587"/>
    <lineage>
        <taxon>Eukaryota</taxon>
        <taxon>Metazoa</taxon>
        <taxon>Ecdysozoa</taxon>
        <taxon>Arthropoda</taxon>
        <taxon>Hexapoda</taxon>
        <taxon>Insecta</taxon>
        <taxon>Pterygota</taxon>
        <taxon>Neoptera</taxon>
        <taxon>Paraneoptera</taxon>
        <taxon>Hemiptera</taxon>
        <taxon>Heteroptera</taxon>
        <taxon>Panheteroptera</taxon>
        <taxon>Cimicomorpha</taxon>
        <taxon>Miridae</taxon>
        <taxon>Dicyphina</taxon>
        <taxon>Nesidiocoris</taxon>
    </lineage>
</organism>
<feature type="region of interest" description="Disordered" evidence="1">
    <location>
        <begin position="42"/>
        <end position="86"/>
    </location>
</feature>
<dbReference type="EMBL" id="AP028913">
    <property type="protein sequence ID" value="BES94636.1"/>
    <property type="molecule type" value="Genomic_DNA"/>
</dbReference>
<accession>A0ABN7AUS0</accession>
<reference evidence="2 3" key="1">
    <citation type="submission" date="2023-09" db="EMBL/GenBank/DDBJ databases">
        <title>Nesidiocoris tenuis whole genome shotgun sequence.</title>
        <authorList>
            <person name="Shibata T."/>
            <person name="Shimoda M."/>
            <person name="Kobayashi T."/>
            <person name="Uehara T."/>
        </authorList>
    </citation>
    <scope>NUCLEOTIDE SEQUENCE [LARGE SCALE GENOMIC DNA]</scope>
    <source>
        <strain evidence="2 3">Japan</strain>
    </source>
</reference>
<evidence type="ECO:0000313" key="2">
    <source>
        <dbReference type="EMBL" id="BES94636.1"/>
    </source>
</evidence>
<keyword evidence="3" id="KW-1185">Reference proteome</keyword>
<dbReference type="Proteomes" id="UP001307889">
    <property type="component" value="Chromosome 5"/>
</dbReference>
<protein>
    <submittedName>
        <fullName evidence="2">Uncharacterized protein</fullName>
    </submittedName>
</protein>
<sequence>MFVCANDLTLVGNRTSSNVPCCMFVVIVERLSIIENVGPVLLEQTDPLERPDRARERTQREEPGHTDNENASLARGEVAVKTPHFA</sequence>
<evidence type="ECO:0000313" key="3">
    <source>
        <dbReference type="Proteomes" id="UP001307889"/>
    </source>
</evidence>
<feature type="compositionally biased region" description="Basic and acidic residues" evidence="1">
    <location>
        <begin position="47"/>
        <end position="68"/>
    </location>
</feature>
<name>A0ABN7AUS0_9HEMI</name>